<dbReference type="Proteomes" id="UP000054097">
    <property type="component" value="Unassembled WGS sequence"/>
</dbReference>
<evidence type="ECO:0000313" key="7">
    <source>
        <dbReference type="EMBL" id="KIM33777.1"/>
    </source>
</evidence>
<dbReference type="EMBL" id="KN824277">
    <property type="protein sequence ID" value="KIM33777.1"/>
    <property type="molecule type" value="Genomic_DNA"/>
</dbReference>
<keyword evidence="3" id="KW-0862">Zinc</keyword>
<dbReference type="OrthoDB" id="336240at2759"/>
<evidence type="ECO:0000313" key="8">
    <source>
        <dbReference type="Proteomes" id="UP000054097"/>
    </source>
</evidence>
<feature type="domain" description="RING-type" evidence="6">
    <location>
        <begin position="191"/>
        <end position="234"/>
    </location>
</feature>
<evidence type="ECO:0000256" key="4">
    <source>
        <dbReference type="PROSITE-ProRule" id="PRU00175"/>
    </source>
</evidence>
<dbReference type="AlphaFoldDB" id="A0A0C2XY41"/>
<feature type="region of interest" description="Disordered" evidence="5">
    <location>
        <begin position="535"/>
        <end position="559"/>
    </location>
</feature>
<evidence type="ECO:0000259" key="6">
    <source>
        <dbReference type="PROSITE" id="PS50089"/>
    </source>
</evidence>
<feature type="compositionally biased region" description="Polar residues" evidence="5">
    <location>
        <begin position="20"/>
        <end position="30"/>
    </location>
</feature>
<dbReference type="GO" id="GO:0003676">
    <property type="term" value="F:nucleic acid binding"/>
    <property type="evidence" value="ECO:0007669"/>
    <property type="project" value="InterPro"/>
</dbReference>
<dbReference type="PROSITE" id="PS50089">
    <property type="entry name" value="ZF_RING_2"/>
    <property type="match status" value="1"/>
</dbReference>
<evidence type="ECO:0000256" key="5">
    <source>
        <dbReference type="SAM" id="MobiDB-lite"/>
    </source>
</evidence>
<keyword evidence="8" id="KW-1185">Reference proteome</keyword>
<dbReference type="InterPro" id="IPR001841">
    <property type="entry name" value="Znf_RING"/>
</dbReference>
<evidence type="ECO:0000256" key="3">
    <source>
        <dbReference type="ARBA" id="ARBA00022833"/>
    </source>
</evidence>
<feature type="compositionally biased region" description="Polar residues" evidence="5">
    <location>
        <begin position="62"/>
        <end position="74"/>
    </location>
</feature>
<gene>
    <name evidence="7" type="ORF">M408DRAFT_325380</name>
</gene>
<feature type="region of interest" description="Disordered" evidence="5">
    <location>
        <begin position="104"/>
        <end position="129"/>
    </location>
</feature>
<keyword evidence="1" id="KW-0479">Metal-binding</keyword>
<accession>A0A0C2XY41</accession>
<reference evidence="8" key="2">
    <citation type="submission" date="2015-01" db="EMBL/GenBank/DDBJ databases">
        <title>Evolutionary Origins and Diversification of the Mycorrhizal Mutualists.</title>
        <authorList>
            <consortium name="DOE Joint Genome Institute"/>
            <consortium name="Mycorrhizal Genomics Consortium"/>
            <person name="Kohler A."/>
            <person name="Kuo A."/>
            <person name="Nagy L.G."/>
            <person name="Floudas D."/>
            <person name="Copeland A."/>
            <person name="Barry K.W."/>
            <person name="Cichocki N."/>
            <person name="Veneault-Fourrey C."/>
            <person name="LaButti K."/>
            <person name="Lindquist E.A."/>
            <person name="Lipzen A."/>
            <person name="Lundell T."/>
            <person name="Morin E."/>
            <person name="Murat C."/>
            <person name="Riley R."/>
            <person name="Ohm R."/>
            <person name="Sun H."/>
            <person name="Tunlid A."/>
            <person name="Henrissat B."/>
            <person name="Grigoriev I.V."/>
            <person name="Hibbett D.S."/>
            <person name="Martin F."/>
        </authorList>
    </citation>
    <scope>NUCLEOTIDE SEQUENCE [LARGE SCALE GENOMIC DNA]</scope>
    <source>
        <strain evidence="8">MAFF 305830</strain>
    </source>
</reference>
<proteinExistence type="predicted"/>
<dbReference type="GO" id="GO:0008270">
    <property type="term" value="F:zinc ion binding"/>
    <property type="evidence" value="ECO:0007669"/>
    <property type="project" value="UniProtKB-KW"/>
</dbReference>
<dbReference type="InterPro" id="IPR017907">
    <property type="entry name" value="Znf_RING_CS"/>
</dbReference>
<keyword evidence="2 4" id="KW-0863">Zinc-finger</keyword>
<feature type="region of interest" description="Disordered" evidence="5">
    <location>
        <begin position="1"/>
        <end position="76"/>
    </location>
</feature>
<evidence type="ECO:0000256" key="1">
    <source>
        <dbReference type="ARBA" id="ARBA00022723"/>
    </source>
</evidence>
<dbReference type="SUPFAM" id="SSF54928">
    <property type="entry name" value="RNA-binding domain, RBD"/>
    <property type="match status" value="1"/>
</dbReference>
<feature type="compositionally biased region" description="Low complexity" evidence="5">
    <location>
        <begin position="535"/>
        <end position="555"/>
    </location>
</feature>
<protein>
    <recommendedName>
        <fullName evidence="6">RING-type domain-containing protein</fullName>
    </recommendedName>
</protein>
<dbReference type="SUPFAM" id="SSF57850">
    <property type="entry name" value="RING/U-box"/>
    <property type="match status" value="1"/>
</dbReference>
<dbReference type="Gene3D" id="3.30.40.10">
    <property type="entry name" value="Zinc/RING finger domain, C3HC4 (zinc finger)"/>
    <property type="match status" value="1"/>
</dbReference>
<dbReference type="HOGENOM" id="CLU_433529_0_0_1"/>
<sequence length="622" mass="66084">MSSSTAVHSPPFTPVRSKPLATSKSSQSMLPTPGETPVTKNRFGALTSPVSPQRAVHRTPLSPKSENVAPSEQSWRVKRKPAALGVPSKSIANGLLPTPFHSTQRRLKGSQNRDPKFSPVTPLRSQNFKVPLTPDDSPFLNLASKIASVGLTTPPRAISLPLPASPVSPIQTLSKPTPSPVTTTTEHQATCAACSRVLSSAALLSPCAHLVCSPCLTGCLNAAGDKSMDCMACKSPIVTFELTSVIVSASGNALPVPQVVAASVAAAAQHARANATIEPVGPPAPLVKPISASLGVYNTQAEPCVLRIDNVPWDVTPEMLFEWVGETTPPLHAYALIDRHDGRTLSYAYLEVSPELSKSILRARQNSILGKGKRARAVTITHSSQMELMREIFPTWGGSFLGSKPCVVGMSNSQISLALRQGLLSPKEIEDILHLLRTPEAHFVKVPSLPYHHLAAILHKFPADKDSKVLHTPLIKSTLIEFVQTTARELRRRADIDEAFALPTMQSLSTAVSACKVLDADQRLQLLALFRNNSNTTGASSASSDNGSDGSPASAPLDGTGTRGDLFKILADTHKLDPKTVRALTMDFLATLTANAGSRSPGSIPSTPVYDHAELPPAVFSA</sequence>
<dbReference type="InterPro" id="IPR035979">
    <property type="entry name" value="RBD_domain_sf"/>
</dbReference>
<organism evidence="7 8">
    <name type="scientific">Serendipita vermifera MAFF 305830</name>
    <dbReference type="NCBI Taxonomy" id="933852"/>
    <lineage>
        <taxon>Eukaryota</taxon>
        <taxon>Fungi</taxon>
        <taxon>Dikarya</taxon>
        <taxon>Basidiomycota</taxon>
        <taxon>Agaricomycotina</taxon>
        <taxon>Agaricomycetes</taxon>
        <taxon>Sebacinales</taxon>
        <taxon>Serendipitaceae</taxon>
        <taxon>Serendipita</taxon>
    </lineage>
</organism>
<dbReference type="PROSITE" id="PS00518">
    <property type="entry name" value="ZF_RING_1"/>
    <property type="match status" value="1"/>
</dbReference>
<evidence type="ECO:0000256" key="2">
    <source>
        <dbReference type="ARBA" id="ARBA00022771"/>
    </source>
</evidence>
<dbReference type="InterPro" id="IPR013083">
    <property type="entry name" value="Znf_RING/FYVE/PHD"/>
</dbReference>
<reference evidence="7 8" key="1">
    <citation type="submission" date="2014-04" db="EMBL/GenBank/DDBJ databases">
        <authorList>
            <consortium name="DOE Joint Genome Institute"/>
            <person name="Kuo A."/>
            <person name="Zuccaro A."/>
            <person name="Kohler A."/>
            <person name="Nagy L.G."/>
            <person name="Floudas D."/>
            <person name="Copeland A."/>
            <person name="Barry K.W."/>
            <person name="Cichocki N."/>
            <person name="Veneault-Fourrey C."/>
            <person name="LaButti K."/>
            <person name="Lindquist E.A."/>
            <person name="Lipzen A."/>
            <person name="Lundell T."/>
            <person name="Morin E."/>
            <person name="Murat C."/>
            <person name="Sun H."/>
            <person name="Tunlid A."/>
            <person name="Henrissat B."/>
            <person name="Grigoriev I.V."/>
            <person name="Hibbett D.S."/>
            <person name="Martin F."/>
            <person name="Nordberg H.P."/>
            <person name="Cantor M.N."/>
            <person name="Hua S.X."/>
        </authorList>
    </citation>
    <scope>NUCLEOTIDE SEQUENCE [LARGE SCALE GENOMIC DNA]</scope>
    <source>
        <strain evidence="7 8">MAFF 305830</strain>
    </source>
</reference>
<name>A0A0C2XY41_SERVB</name>
<dbReference type="STRING" id="933852.A0A0C2XY41"/>